<feature type="non-terminal residue" evidence="1">
    <location>
        <position position="119"/>
    </location>
</feature>
<sequence>MLNKLFSSKTRVEILKLFLFNPNNSFYQRQISNLTAQSIRGVQREVDKLNRMGLIERSIQGNRIYYKVNKKCPIVEDLKNIFFKSVGIAEDLKENLKEKGIKIAFIYGSYAKGEESLLS</sequence>
<accession>X1QHQ3</accession>
<reference evidence="1" key="1">
    <citation type="journal article" date="2014" name="Front. Microbiol.">
        <title>High frequency of phylogenetically diverse reductive dehalogenase-homologous genes in deep subseafloor sedimentary metagenomes.</title>
        <authorList>
            <person name="Kawai M."/>
            <person name="Futagami T."/>
            <person name="Toyoda A."/>
            <person name="Takaki Y."/>
            <person name="Nishi S."/>
            <person name="Hori S."/>
            <person name="Arai W."/>
            <person name="Tsubouchi T."/>
            <person name="Morono Y."/>
            <person name="Uchiyama I."/>
            <person name="Ito T."/>
            <person name="Fujiyama A."/>
            <person name="Inagaki F."/>
            <person name="Takami H."/>
        </authorList>
    </citation>
    <scope>NUCLEOTIDE SEQUENCE</scope>
    <source>
        <strain evidence="1">Expedition CK06-06</strain>
    </source>
</reference>
<dbReference type="SUPFAM" id="SSF46785">
    <property type="entry name" value="Winged helix' DNA-binding domain"/>
    <property type="match status" value="1"/>
</dbReference>
<dbReference type="InterPro" id="IPR036388">
    <property type="entry name" value="WH-like_DNA-bd_sf"/>
</dbReference>
<name>X1QHQ3_9ZZZZ</name>
<gene>
    <name evidence="1" type="ORF">S06H3_59592</name>
</gene>
<organism evidence="1">
    <name type="scientific">marine sediment metagenome</name>
    <dbReference type="NCBI Taxonomy" id="412755"/>
    <lineage>
        <taxon>unclassified sequences</taxon>
        <taxon>metagenomes</taxon>
        <taxon>ecological metagenomes</taxon>
    </lineage>
</organism>
<dbReference type="EMBL" id="BARV01038744">
    <property type="protein sequence ID" value="GAI50530.1"/>
    <property type="molecule type" value="Genomic_DNA"/>
</dbReference>
<evidence type="ECO:0008006" key="2">
    <source>
        <dbReference type="Google" id="ProtNLM"/>
    </source>
</evidence>
<dbReference type="Gene3D" id="1.10.10.10">
    <property type="entry name" value="Winged helix-like DNA-binding domain superfamily/Winged helix DNA-binding domain"/>
    <property type="match status" value="1"/>
</dbReference>
<proteinExistence type="predicted"/>
<evidence type="ECO:0000313" key="1">
    <source>
        <dbReference type="EMBL" id="GAI50530.1"/>
    </source>
</evidence>
<dbReference type="InterPro" id="IPR011991">
    <property type="entry name" value="ArsR-like_HTH"/>
</dbReference>
<comment type="caution">
    <text evidence="1">The sequence shown here is derived from an EMBL/GenBank/DDBJ whole genome shotgun (WGS) entry which is preliminary data.</text>
</comment>
<dbReference type="CDD" id="cd00090">
    <property type="entry name" value="HTH_ARSR"/>
    <property type="match status" value="1"/>
</dbReference>
<dbReference type="AlphaFoldDB" id="X1QHQ3"/>
<protein>
    <recommendedName>
        <fullName evidence="2">HTH arsR-type domain-containing protein</fullName>
    </recommendedName>
</protein>
<dbReference type="InterPro" id="IPR036390">
    <property type="entry name" value="WH_DNA-bd_sf"/>
</dbReference>